<dbReference type="InterPro" id="IPR006664">
    <property type="entry name" value="OMP_bac"/>
</dbReference>
<protein>
    <recommendedName>
        <fullName evidence="6">OmpA-like domain-containing protein</fullName>
    </recommendedName>
</protein>
<dbReference type="InterPro" id="IPR006665">
    <property type="entry name" value="OmpA-like"/>
</dbReference>
<evidence type="ECO:0000256" key="4">
    <source>
        <dbReference type="PROSITE-ProRule" id="PRU00473"/>
    </source>
</evidence>
<dbReference type="PROSITE" id="PS51123">
    <property type="entry name" value="OMPA_2"/>
    <property type="match status" value="1"/>
</dbReference>
<keyword evidence="3" id="KW-0998">Cell outer membrane</keyword>
<dbReference type="InterPro" id="IPR036737">
    <property type="entry name" value="OmpA-like_sf"/>
</dbReference>
<evidence type="ECO:0000256" key="1">
    <source>
        <dbReference type="ARBA" id="ARBA00004442"/>
    </source>
</evidence>
<keyword evidence="5" id="KW-0175">Coiled coil</keyword>
<dbReference type="PANTHER" id="PTHR30329">
    <property type="entry name" value="STATOR ELEMENT OF FLAGELLAR MOTOR COMPLEX"/>
    <property type="match status" value="1"/>
</dbReference>
<name>A0A6S6SWR7_9BACT</name>
<evidence type="ECO:0000259" key="6">
    <source>
        <dbReference type="PROSITE" id="PS51123"/>
    </source>
</evidence>
<comment type="subcellular location">
    <subcellularLocation>
        <location evidence="1">Cell outer membrane</location>
    </subcellularLocation>
</comment>
<dbReference type="Pfam" id="PF00691">
    <property type="entry name" value="OmpA"/>
    <property type="match status" value="1"/>
</dbReference>
<dbReference type="Gene3D" id="3.30.1330.60">
    <property type="entry name" value="OmpA-like domain"/>
    <property type="match status" value="1"/>
</dbReference>
<feature type="domain" description="OmpA-like" evidence="6">
    <location>
        <begin position="229"/>
        <end position="345"/>
    </location>
</feature>
<dbReference type="CDD" id="cd07185">
    <property type="entry name" value="OmpA_C-like"/>
    <property type="match status" value="1"/>
</dbReference>
<dbReference type="GO" id="GO:0009279">
    <property type="term" value="C:cell outer membrane"/>
    <property type="evidence" value="ECO:0007669"/>
    <property type="project" value="UniProtKB-SubCell"/>
</dbReference>
<feature type="coiled-coil region" evidence="5">
    <location>
        <begin position="175"/>
        <end position="230"/>
    </location>
</feature>
<dbReference type="InterPro" id="IPR050330">
    <property type="entry name" value="Bact_OuterMem_StrucFunc"/>
</dbReference>
<sequence length="345" mass="38833">MNRNKLIPILLFLLLLLIILCTWCHTGKIVKKRAISSSEMIHSSSNILNAEPINFYLQKNKNVFELQGSFSNQQEVEKIHSALGINELDNSSIIDENLIPKDDVLALTQTLLPLFYEKYETGSILYENNQLIIDGIVSTQADKYALGTLLANSKVPSKNNTIIVPSEPTVEEIAAIQAEEEAKLQAIKVEEAKKAKLLADEKAIQEAKELAEAQKNEEQKEQVVQAIEIKIKKIIAFEDINFELNKATLTEKSINTLRQIATVLKEHQNVHVEIEGHTDGSGDETYNLTLSQSRVDMVKERLVAMEVSANRIKAIGYGETKPLVSNDTEENRRKNRRVEFKILGE</sequence>
<evidence type="ECO:0000256" key="2">
    <source>
        <dbReference type="ARBA" id="ARBA00023136"/>
    </source>
</evidence>
<accession>A0A6S6SWR7</accession>
<dbReference type="PRINTS" id="PR01021">
    <property type="entry name" value="OMPADOMAIN"/>
</dbReference>
<dbReference type="EMBL" id="CACVAP010000053">
    <property type="protein sequence ID" value="CAA6807428.1"/>
    <property type="molecule type" value="Genomic_DNA"/>
</dbReference>
<evidence type="ECO:0000313" key="7">
    <source>
        <dbReference type="EMBL" id="CAA6807428.1"/>
    </source>
</evidence>
<dbReference type="SUPFAM" id="SSF103088">
    <property type="entry name" value="OmpA-like"/>
    <property type="match status" value="1"/>
</dbReference>
<reference evidence="7" key="1">
    <citation type="submission" date="2020-01" db="EMBL/GenBank/DDBJ databases">
        <authorList>
            <person name="Meier V. D."/>
            <person name="Meier V D."/>
        </authorList>
    </citation>
    <scope>NUCLEOTIDE SEQUENCE</scope>
    <source>
        <strain evidence="7">HLG_WM_MAG_06</strain>
    </source>
</reference>
<keyword evidence="2 4" id="KW-0472">Membrane</keyword>
<proteinExistence type="predicted"/>
<dbReference type="AlphaFoldDB" id="A0A6S6SWR7"/>
<gene>
    <name evidence="7" type="ORF">HELGO_WM4434</name>
</gene>
<dbReference type="PANTHER" id="PTHR30329:SF21">
    <property type="entry name" value="LIPOPROTEIN YIAD-RELATED"/>
    <property type="match status" value="1"/>
</dbReference>
<evidence type="ECO:0000256" key="5">
    <source>
        <dbReference type="SAM" id="Coils"/>
    </source>
</evidence>
<evidence type="ECO:0000256" key="3">
    <source>
        <dbReference type="ARBA" id="ARBA00023237"/>
    </source>
</evidence>
<organism evidence="7">
    <name type="scientific">uncultured Sulfurovum sp</name>
    <dbReference type="NCBI Taxonomy" id="269237"/>
    <lineage>
        <taxon>Bacteria</taxon>
        <taxon>Pseudomonadati</taxon>
        <taxon>Campylobacterota</taxon>
        <taxon>Epsilonproteobacteria</taxon>
        <taxon>Campylobacterales</taxon>
        <taxon>Sulfurovaceae</taxon>
        <taxon>Sulfurovum</taxon>
        <taxon>environmental samples</taxon>
    </lineage>
</organism>